<evidence type="ECO:0000256" key="2">
    <source>
        <dbReference type="ARBA" id="ARBA00029447"/>
    </source>
</evidence>
<gene>
    <name evidence="7" type="ORF">IAA81_01190</name>
</gene>
<evidence type="ECO:0000256" key="3">
    <source>
        <dbReference type="PROSITE-ProRule" id="PRU00284"/>
    </source>
</evidence>
<dbReference type="AlphaFoldDB" id="A0A9D9HMR4"/>
<keyword evidence="1" id="KW-0145">Chemotaxis</keyword>
<dbReference type="SMART" id="SM00304">
    <property type="entry name" value="HAMP"/>
    <property type="match status" value="1"/>
</dbReference>
<reference evidence="7" key="1">
    <citation type="submission" date="2020-10" db="EMBL/GenBank/DDBJ databases">
        <authorList>
            <person name="Gilroy R."/>
        </authorList>
    </citation>
    <scope>NUCLEOTIDE SEQUENCE</scope>
    <source>
        <strain evidence="7">10532</strain>
    </source>
</reference>
<comment type="similarity">
    <text evidence="2">Belongs to the methyl-accepting chemotaxis (MCP) protein family.</text>
</comment>
<keyword evidence="4" id="KW-0812">Transmembrane</keyword>
<feature type="transmembrane region" description="Helical" evidence="4">
    <location>
        <begin position="301"/>
        <end position="327"/>
    </location>
</feature>
<proteinExistence type="inferred from homology"/>
<evidence type="ECO:0000313" key="7">
    <source>
        <dbReference type="EMBL" id="MBO8456824.1"/>
    </source>
</evidence>
<dbReference type="Gene3D" id="6.10.340.10">
    <property type="match status" value="1"/>
</dbReference>
<dbReference type="GO" id="GO:0007165">
    <property type="term" value="P:signal transduction"/>
    <property type="evidence" value="ECO:0007669"/>
    <property type="project" value="UniProtKB-KW"/>
</dbReference>
<name>A0A9D9HMR4_9SPIR</name>
<dbReference type="InterPro" id="IPR051310">
    <property type="entry name" value="MCP_chemotaxis"/>
</dbReference>
<dbReference type="SMART" id="SM00283">
    <property type="entry name" value="MA"/>
    <property type="match status" value="1"/>
</dbReference>
<evidence type="ECO:0000313" key="8">
    <source>
        <dbReference type="Proteomes" id="UP000823638"/>
    </source>
</evidence>
<dbReference type="SUPFAM" id="SSF58104">
    <property type="entry name" value="Methyl-accepting chemotaxis protein (MCP) signaling domain"/>
    <property type="match status" value="1"/>
</dbReference>
<comment type="caution">
    <text evidence="7">The sequence shown here is derived from an EMBL/GenBank/DDBJ whole genome shotgun (WGS) entry which is preliminary data.</text>
</comment>
<keyword evidence="3" id="KW-0807">Transducer</keyword>
<dbReference type="GO" id="GO:0006935">
    <property type="term" value="P:chemotaxis"/>
    <property type="evidence" value="ECO:0007669"/>
    <property type="project" value="UniProtKB-KW"/>
</dbReference>
<keyword evidence="4" id="KW-1133">Transmembrane helix</keyword>
<evidence type="ECO:0000259" key="5">
    <source>
        <dbReference type="PROSITE" id="PS50111"/>
    </source>
</evidence>
<dbReference type="CDD" id="cd18773">
    <property type="entry name" value="PDC1_HK_sensor"/>
    <property type="match status" value="1"/>
</dbReference>
<feature type="domain" description="Methyl-accepting transducer" evidence="5">
    <location>
        <begin position="428"/>
        <end position="685"/>
    </location>
</feature>
<sequence length="714" mass="77918">MRLRKKLLLSILLVALVPYTIGLVVVRAVTKKSITGDVLTALTSYGENISDAFGDFFSQKINYTRAMAGFSAVKDLNWPEVKAAIAELNEYAYEDFVLAREDGSYYKNTVFGNPYYGGLISQNDKEQNAELKYLTDRDYYKYLVAENTSGEFRSIVTDPVVSLSTGATQIICGSSVIKNGKAVGLVGATLTLREIEKMYTSTIGQFKETFGLHAVAVVQNTKGENIINYQYDENGRGYVNKNWEMSPEMTEAFALMSSNYTEPVQFKANGRNYYAAMCSVPNSGYKVFIAAPEQDLFKAVYYIQSAMLVLIGITAFLIILISLILAFRMVKPLNSTAKTLKDIASGNGDLTYRVEILGHDEISSVGNYVNDFISSQHTMISKIREQGEKLQQVSQNLANHTENISNQVSAIANGVSDLNFQTEEQSASVTETSATIKEISQNIENLAKMIETQTEALSESSAAIQQMVASFESISTNLDKAGKSFDNLQKSSSEGKQSIGNVQELVSQVSAESEHLVETNEIINSIASQTNLLAMNAAIEAAHAGESGKGFSVVADEIRKLAEDSSSQSKGIEQALKSIVEKINTIVEASTTARTAFDSVAENINETTKLTGEIAVSMREQNEGSKKVIESLKSMESITVQIRDGSVEMNSGASMILKEMNRLASVSEKVSQTSRDIARATEQITEVVDSISETSSSNTEAADVLNELTGKFKL</sequence>
<keyword evidence="4" id="KW-0472">Membrane</keyword>
<dbReference type="EMBL" id="JADIMM010000019">
    <property type="protein sequence ID" value="MBO8456824.1"/>
    <property type="molecule type" value="Genomic_DNA"/>
</dbReference>
<accession>A0A9D9HMR4</accession>
<dbReference type="GO" id="GO:0004888">
    <property type="term" value="F:transmembrane signaling receptor activity"/>
    <property type="evidence" value="ECO:0007669"/>
    <property type="project" value="TreeGrafter"/>
</dbReference>
<protein>
    <submittedName>
        <fullName evidence="7">HAMP domain-containing protein</fullName>
    </submittedName>
</protein>
<dbReference type="GO" id="GO:0005886">
    <property type="term" value="C:plasma membrane"/>
    <property type="evidence" value="ECO:0007669"/>
    <property type="project" value="TreeGrafter"/>
</dbReference>
<dbReference type="PANTHER" id="PTHR43531">
    <property type="entry name" value="PROTEIN ICFG"/>
    <property type="match status" value="1"/>
</dbReference>
<evidence type="ECO:0000256" key="1">
    <source>
        <dbReference type="ARBA" id="ARBA00022500"/>
    </source>
</evidence>
<evidence type="ECO:0000256" key="4">
    <source>
        <dbReference type="SAM" id="Phobius"/>
    </source>
</evidence>
<dbReference type="InterPro" id="IPR004089">
    <property type="entry name" value="MCPsignal_dom"/>
</dbReference>
<reference evidence="7" key="2">
    <citation type="journal article" date="2021" name="PeerJ">
        <title>Extensive microbial diversity within the chicken gut microbiome revealed by metagenomics and culture.</title>
        <authorList>
            <person name="Gilroy R."/>
            <person name="Ravi A."/>
            <person name="Getino M."/>
            <person name="Pursley I."/>
            <person name="Horton D.L."/>
            <person name="Alikhan N.F."/>
            <person name="Baker D."/>
            <person name="Gharbi K."/>
            <person name="Hall N."/>
            <person name="Watson M."/>
            <person name="Adriaenssens E.M."/>
            <person name="Foster-Nyarko E."/>
            <person name="Jarju S."/>
            <person name="Secka A."/>
            <person name="Antonio M."/>
            <person name="Oren A."/>
            <person name="Chaudhuri R.R."/>
            <person name="La Ragione R."/>
            <person name="Hildebrand F."/>
            <person name="Pallen M.J."/>
        </authorList>
    </citation>
    <scope>NUCLEOTIDE SEQUENCE</scope>
    <source>
        <strain evidence="7">10532</strain>
    </source>
</reference>
<evidence type="ECO:0000259" key="6">
    <source>
        <dbReference type="PROSITE" id="PS50885"/>
    </source>
</evidence>
<dbReference type="Pfam" id="PF00672">
    <property type="entry name" value="HAMP"/>
    <property type="match status" value="1"/>
</dbReference>
<dbReference type="PANTHER" id="PTHR43531:SF11">
    <property type="entry name" value="METHYL-ACCEPTING CHEMOTAXIS PROTEIN 3"/>
    <property type="match status" value="1"/>
</dbReference>
<organism evidence="7 8">
    <name type="scientific">Candidatus Gallitreponema excrementavium</name>
    <dbReference type="NCBI Taxonomy" id="2840840"/>
    <lineage>
        <taxon>Bacteria</taxon>
        <taxon>Pseudomonadati</taxon>
        <taxon>Spirochaetota</taxon>
        <taxon>Spirochaetia</taxon>
        <taxon>Spirochaetales</taxon>
        <taxon>Candidatus Gallitreponema</taxon>
    </lineage>
</organism>
<dbReference type="Gene3D" id="1.10.287.950">
    <property type="entry name" value="Methyl-accepting chemotaxis protein"/>
    <property type="match status" value="1"/>
</dbReference>
<dbReference type="InterPro" id="IPR003660">
    <property type="entry name" value="HAMP_dom"/>
</dbReference>
<dbReference type="CDD" id="cd06225">
    <property type="entry name" value="HAMP"/>
    <property type="match status" value="1"/>
</dbReference>
<dbReference type="PROSITE" id="PS50111">
    <property type="entry name" value="CHEMOTAXIS_TRANSDUC_2"/>
    <property type="match status" value="1"/>
</dbReference>
<dbReference type="Pfam" id="PF00015">
    <property type="entry name" value="MCPsignal"/>
    <property type="match status" value="1"/>
</dbReference>
<dbReference type="PROSITE" id="PS50885">
    <property type="entry name" value="HAMP"/>
    <property type="match status" value="1"/>
</dbReference>
<dbReference type="Gene3D" id="3.30.450.20">
    <property type="entry name" value="PAS domain"/>
    <property type="match status" value="1"/>
</dbReference>
<dbReference type="Proteomes" id="UP000823638">
    <property type="component" value="Unassembled WGS sequence"/>
</dbReference>
<feature type="domain" description="HAMP" evidence="6">
    <location>
        <begin position="327"/>
        <end position="381"/>
    </location>
</feature>